<organism evidence="3">
    <name type="scientific">Trepomonas sp. PC1</name>
    <dbReference type="NCBI Taxonomy" id="1076344"/>
    <lineage>
        <taxon>Eukaryota</taxon>
        <taxon>Metamonada</taxon>
        <taxon>Diplomonadida</taxon>
        <taxon>Hexamitidae</taxon>
        <taxon>Hexamitinae</taxon>
        <taxon>Trepomonas</taxon>
    </lineage>
</organism>
<keyword evidence="3" id="KW-0808">Transferase</keyword>
<dbReference type="InterPro" id="IPR051177">
    <property type="entry name" value="CIK-Related_Protein"/>
</dbReference>
<dbReference type="GO" id="GO:0004672">
    <property type="term" value="F:protein kinase activity"/>
    <property type="evidence" value="ECO:0007669"/>
    <property type="project" value="InterPro"/>
</dbReference>
<dbReference type="InterPro" id="IPR000719">
    <property type="entry name" value="Prot_kinase_dom"/>
</dbReference>
<accession>A0A146K4H5</accession>
<protein>
    <submittedName>
        <fullName evidence="3">Kinase, SCY1</fullName>
    </submittedName>
</protein>
<feature type="region of interest" description="Disordered" evidence="1">
    <location>
        <begin position="824"/>
        <end position="848"/>
    </location>
</feature>
<reference evidence="3" key="1">
    <citation type="submission" date="2015-07" db="EMBL/GenBank/DDBJ databases">
        <title>Adaptation to a free-living lifestyle via gene acquisitions in the diplomonad Trepomonas sp. PC1.</title>
        <authorList>
            <person name="Xu F."/>
            <person name="Jerlstrom-Hultqvist J."/>
            <person name="Kolisko M."/>
            <person name="Simpson A.G.B."/>
            <person name="Roger A.J."/>
            <person name="Svard S.G."/>
            <person name="Andersson J.O."/>
        </authorList>
    </citation>
    <scope>NUCLEOTIDE SEQUENCE</scope>
    <source>
        <strain evidence="3">PC1</strain>
    </source>
</reference>
<keyword evidence="3" id="KW-0418">Kinase</keyword>
<dbReference type="PANTHER" id="PTHR12984:SF3">
    <property type="entry name" value="N-TERMINAL KINASE-LIKE PROTEIN"/>
    <property type="match status" value="1"/>
</dbReference>
<proteinExistence type="predicted"/>
<dbReference type="GO" id="GO:0005524">
    <property type="term" value="F:ATP binding"/>
    <property type="evidence" value="ECO:0007669"/>
    <property type="project" value="InterPro"/>
</dbReference>
<dbReference type="EMBL" id="GDID01004786">
    <property type="protein sequence ID" value="JAP91820.1"/>
    <property type="molecule type" value="Transcribed_RNA"/>
</dbReference>
<dbReference type="PANTHER" id="PTHR12984">
    <property type="entry name" value="SCY1-RELATED S/T PROTEIN KINASE-LIKE"/>
    <property type="match status" value="1"/>
</dbReference>
<feature type="domain" description="Protein kinase" evidence="2">
    <location>
        <begin position="10"/>
        <end position="346"/>
    </location>
</feature>
<evidence type="ECO:0000259" key="2">
    <source>
        <dbReference type="PROSITE" id="PS50011"/>
    </source>
</evidence>
<dbReference type="PROSITE" id="PS50011">
    <property type="entry name" value="PROTEIN_KINASE_DOM"/>
    <property type="match status" value="1"/>
</dbReference>
<dbReference type="AlphaFoldDB" id="A0A146K4H5"/>
<name>A0A146K4H5_9EUKA</name>
<gene>
    <name evidence="3" type="ORF">TPC1_16441</name>
</gene>
<evidence type="ECO:0000313" key="3">
    <source>
        <dbReference type="EMBL" id="JAP91820.1"/>
    </source>
</evidence>
<dbReference type="Gene3D" id="1.10.510.10">
    <property type="entry name" value="Transferase(Phosphotransferase) domain 1"/>
    <property type="match status" value="1"/>
</dbReference>
<evidence type="ECO:0000256" key="1">
    <source>
        <dbReference type="SAM" id="MobiDB-lite"/>
    </source>
</evidence>
<dbReference type="SUPFAM" id="SSF56112">
    <property type="entry name" value="Protein kinase-like (PK-like)"/>
    <property type="match status" value="1"/>
</dbReference>
<feature type="non-terminal residue" evidence="3">
    <location>
        <position position="1"/>
    </location>
</feature>
<feature type="compositionally biased region" description="Low complexity" evidence="1">
    <location>
        <begin position="828"/>
        <end position="848"/>
    </location>
</feature>
<sequence length="870" mass="98132">KKLAKDYDFSEQSGFAGTHGLWVTYNAVHKRTQTPATVWVLEKKPIEKAWFKKKDEAGNFKKLLEYLKLDALPPAGLKAGVELYERLEEDNSYMVYVTERIVGSLLSLYYQLGDLTIAKNSTFSQDPIEVKSAKALMKLTSPDTVLYGMSSVLQDLSVLHEASVVHGNVSPANIVITPTGEWRLCGFGFSENSAFQFEFNADYNAYFRPAPAFMVQSQIGSHVSSAKTDTAQLFNTIFAMFGNRTAHFDWQTTRKDKIPSGEQLVTAIEKLTGTCPSGQPWSMNPQLASTHASYNSQFWQQFAQNAKQYYPLQYLSPLVSTIQIAAGEQATATQVLRKLEQQSKFILLAEELSYLAKEGAFSGKVSTDLTDRVMNFVTVTLMDFISVRYMTLDFIQVSLFERMVSLLSNKDYHQHVIPLLIQLNEITQIPHYQLFLLFEPIVISCTKTPYRSLYPQASKNGALAAWSSVQLEFGGAADTQFKGDTITVKYISPYNDMPLEPKMRDRDRERWCPNFDKDIDSEAGSTIQLTCSAIYKNLLFFFGPKVGGRSHYYTLNFVMGCIAAQNNTINGEVLQYVSDIVQLFTDRNWMMEESQLIAAKAMNAMNDAMQNIGSKFNSILDDKPEPETKSSKPALDYKQPITSVLTPCIGDIINKSSNAIQMANALLCLAKLANYFTDDQIGRVLLPNINEALDNIQKYPKAIVGFCSFAKQVYRRCSGKTISVMFVPRVLRMLYVADLLGADLEVCRAISDELYQYVTEDVYKKVQSTYGQNAQTGDPWNQQAKPAPMQPVQQMPAQQVPVQQVQQVAPKSANDVWGQQAEMPDPWAQTQEHQPQEQQYTQQTYQQPAQKIDEYGFDMDFSKQQGQLDW</sequence>
<dbReference type="InterPro" id="IPR011009">
    <property type="entry name" value="Kinase-like_dom_sf"/>
</dbReference>